<dbReference type="InterPro" id="IPR047641">
    <property type="entry name" value="ABC_transpr_MalK/UgpC-like"/>
</dbReference>
<dbReference type="InterPro" id="IPR003439">
    <property type="entry name" value="ABC_transporter-like_ATP-bd"/>
</dbReference>
<protein>
    <submittedName>
        <fullName evidence="5">sn-glycerol-3-phosphate ABC transporter ATP-binding protein UgpC</fullName>
    </submittedName>
</protein>
<dbReference type="Pfam" id="PF00005">
    <property type="entry name" value="ABC_tran"/>
    <property type="match status" value="1"/>
</dbReference>
<dbReference type="GO" id="GO:0008643">
    <property type="term" value="P:carbohydrate transport"/>
    <property type="evidence" value="ECO:0007669"/>
    <property type="project" value="InterPro"/>
</dbReference>
<dbReference type="SUPFAM" id="SSF52540">
    <property type="entry name" value="P-loop containing nucleoside triphosphate hydrolases"/>
    <property type="match status" value="1"/>
</dbReference>
<dbReference type="SMART" id="SM00382">
    <property type="entry name" value="AAA"/>
    <property type="match status" value="1"/>
</dbReference>
<dbReference type="FunFam" id="3.40.50.300:FF:000042">
    <property type="entry name" value="Maltose/maltodextrin ABC transporter, ATP-binding protein"/>
    <property type="match status" value="1"/>
</dbReference>
<dbReference type="SUPFAM" id="SSF50331">
    <property type="entry name" value="MOP-like"/>
    <property type="match status" value="1"/>
</dbReference>
<dbReference type="GO" id="GO:0016887">
    <property type="term" value="F:ATP hydrolysis activity"/>
    <property type="evidence" value="ECO:0007669"/>
    <property type="project" value="InterPro"/>
</dbReference>
<evidence type="ECO:0000256" key="1">
    <source>
        <dbReference type="ARBA" id="ARBA00022448"/>
    </source>
</evidence>
<dbReference type="InterPro" id="IPR040582">
    <property type="entry name" value="OB_MalK-like"/>
</dbReference>
<dbReference type="AlphaFoldDB" id="A0A5Q2FI11"/>
<evidence type="ECO:0000256" key="3">
    <source>
        <dbReference type="ARBA" id="ARBA00022840"/>
    </source>
</evidence>
<dbReference type="CDD" id="cd03301">
    <property type="entry name" value="ABC_MalK_N"/>
    <property type="match status" value="1"/>
</dbReference>
<dbReference type="InterPro" id="IPR008995">
    <property type="entry name" value="Mo/tungstate-bd_C_term_dom"/>
</dbReference>
<name>A0A5Q2FI11_9ACTN</name>
<reference evidence="5 6" key="1">
    <citation type="submission" date="2019-10" db="EMBL/GenBank/DDBJ databases">
        <title>Genomic analysis of Raineyella sp. CBA3103.</title>
        <authorList>
            <person name="Roh S.W."/>
        </authorList>
    </citation>
    <scope>NUCLEOTIDE SEQUENCE [LARGE SCALE GENOMIC DNA]</scope>
    <source>
        <strain evidence="5 6">CBA3103</strain>
    </source>
</reference>
<gene>
    <name evidence="5" type="primary">ugpC</name>
    <name evidence="5" type="ORF">Rai3103_10250</name>
</gene>
<feature type="domain" description="ABC transporter" evidence="4">
    <location>
        <begin position="4"/>
        <end position="236"/>
    </location>
</feature>
<keyword evidence="6" id="KW-1185">Reference proteome</keyword>
<dbReference type="EMBL" id="CP045725">
    <property type="protein sequence ID" value="QGF23996.1"/>
    <property type="molecule type" value="Genomic_DNA"/>
</dbReference>
<evidence type="ECO:0000259" key="4">
    <source>
        <dbReference type="PROSITE" id="PS50893"/>
    </source>
</evidence>
<dbReference type="InterPro" id="IPR003593">
    <property type="entry name" value="AAA+_ATPase"/>
</dbReference>
<keyword evidence="1" id="KW-0813">Transport</keyword>
<dbReference type="InterPro" id="IPR012340">
    <property type="entry name" value="NA-bd_OB-fold"/>
</dbReference>
<dbReference type="PANTHER" id="PTHR43875:SF1">
    <property type="entry name" value="OSMOPROTECTIVE COMPOUNDS UPTAKE ATP-BINDING PROTEIN GGTA"/>
    <property type="match status" value="1"/>
</dbReference>
<dbReference type="InterPro" id="IPR017871">
    <property type="entry name" value="ABC_transporter-like_CS"/>
</dbReference>
<accession>A0A5Q2FI11</accession>
<dbReference type="KEGG" id="rain:Rai3103_10250"/>
<dbReference type="Proteomes" id="UP000386847">
    <property type="component" value="Chromosome"/>
</dbReference>
<dbReference type="GO" id="GO:0055052">
    <property type="term" value="C:ATP-binding cassette (ABC) transporter complex, substrate-binding subunit-containing"/>
    <property type="evidence" value="ECO:0007669"/>
    <property type="project" value="TreeGrafter"/>
</dbReference>
<sequence length="365" mass="39707">MATVSFREATRIYPGADHPAVDKLSLDIADGEFMVLVGPSGSGKSTTLRMLAGLEEVTSGSVWIGDQPVTDLPAKDRDIAMVFQNYALYPHMTVADNMGFALKMQNVPNEERAARVLEAAKLLGLEDFLHRKPKALSGGQRQRVAMGRAIVRKPQVFLMDEPLSNLDAKLRVTTRTQIASLQTRLGITTVYVTHDQIEAMTLGDRVAVLDAGVLQQVDSPIALYDTPRNLFVASFIGSPSMNLLEGPIVDGGVRLGDWVAPIPRQVLDRADQTAGVTLGIRPESLTLSADERGIEITVQVVEELGADAYLYGDPTAATLSSRQEADQLVARISTRHTPKRQDRVRLMVDPGDVHVFDNATGLRIS</sequence>
<dbReference type="PROSITE" id="PS50893">
    <property type="entry name" value="ABC_TRANSPORTER_2"/>
    <property type="match status" value="1"/>
</dbReference>
<keyword evidence="2" id="KW-0547">Nucleotide-binding</keyword>
<dbReference type="GO" id="GO:0005524">
    <property type="term" value="F:ATP binding"/>
    <property type="evidence" value="ECO:0007669"/>
    <property type="project" value="UniProtKB-KW"/>
</dbReference>
<dbReference type="Gene3D" id="2.40.50.100">
    <property type="match status" value="1"/>
</dbReference>
<dbReference type="Gene3D" id="2.40.50.140">
    <property type="entry name" value="Nucleic acid-binding proteins"/>
    <property type="match status" value="1"/>
</dbReference>
<dbReference type="InterPro" id="IPR027417">
    <property type="entry name" value="P-loop_NTPase"/>
</dbReference>
<dbReference type="GO" id="GO:0140359">
    <property type="term" value="F:ABC-type transporter activity"/>
    <property type="evidence" value="ECO:0007669"/>
    <property type="project" value="InterPro"/>
</dbReference>
<dbReference type="Gene3D" id="3.40.50.300">
    <property type="entry name" value="P-loop containing nucleotide triphosphate hydrolases"/>
    <property type="match status" value="1"/>
</dbReference>
<proteinExistence type="predicted"/>
<keyword evidence="3 5" id="KW-0067">ATP-binding</keyword>
<evidence type="ECO:0000313" key="6">
    <source>
        <dbReference type="Proteomes" id="UP000386847"/>
    </source>
</evidence>
<dbReference type="InterPro" id="IPR015855">
    <property type="entry name" value="ABC_transpr_MalK-like"/>
</dbReference>
<dbReference type="Pfam" id="PF17912">
    <property type="entry name" value="OB_MalK"/>
    <property type="match status" value="1"/>
</dbReference>
<dbReference type="PROSITE" id="PS00211">
    <property type="entry name" value="ABC_TRANSPORTER_1"/>
    <property type="match status" value="1"/>
</dbReference>
<dbReference type="RefSeq" id="WP_153572525.1">
    <property type="nucleotide sequence ID" value="NZ_CP045725.1"/>
</dbReference>
<evidence type="ECO:0000256" key="2">
    <source>
        <dbReference type="ARBA" id="ARBA00022741"/>
    </source>
</evidence>
<evidence type="ECO:0000313" key="5">
    <source>
        <dbReference type="EMBL" id="QGF23996.1"/>
    </source>
</evidence>
<dbReference type="PANTHER" id="PTHR43875">
    <property type="entry name" value="MALTODEXTRIN IMPORT ATP-BINDING PROTEIN MSMX"/>
    <property type="match status" value="1"/>
</dbReference>
<organism evidence="5 6">
    <name type="scientific">Raineyella fluvialis</name>
    <dbReference type="NCBI Taxonomy" id="2662261"/>
    <lineage>
        <taxon>Bacteria</taxon>
        <taxon>Bacillati</taxon>
        <taxon>Actinomycetota</taxon>
        <taxon>Actinomycetes</taxon>
        <taxon>Propionibacteriales</taxon>
        <taxon>Propionibacteriaceae</taxon>
        <taxon>Raineyella</taxon>
    </lineage>
</organism>
<dbReference type="NCBIfam" id="NF008653">
    <property type="entry name" value="PRK11650.1"/>
    <property type="match status" value="1"/>
</dbReference>